<dbReference type="EMBL" id="MFUW01000011">
    <property type="protein sequence ID" value="OGI90439.1"/>
    <property type="molecule type" value="Genomic_DNA"/>
</dbReference>
<protein>
    <recommendedName>
        <fullName evidence="8">Type II secretion system protein GspG C-terminal domain-containing protein</fullName>
    </recommendedName>
</protein>
<evidence type="ECO:0008006" key="8">
    <source>
        <dbReference type="Google" id="ProtNLM"/>
    </source>
</evidence>
<sequence length="145" mass="15148">MRYKKGFTLIELLVVVAIISLLSSIVFASLSGGRDKAKDANVKANLNNARTIAAFYYDTNGNYGPVTSVCAGVFFLSPSMSAINVSMFNATGTGDYCVSNSTNYAYGHALKTNSAFGWCVDSNGSSKQATTATLAALTSASPVCP</sequence>
<evidence type="ECO:0000256" key="1">
    <source>
        <dbReference type="ARBA" id="ARBA00004167"/>
    </source>
</evidence>
<dbReference type="PROSITE" id="PS00409">
    <property type="entry name" value="PROKAR_NTER_METHYL"/>
    <property type="match status" value="1"/>
</dbReference>
<dbReference type="PANTHER" id="PTHR30093:SF44">
    <property type="entry name" value="TYPE II SECRETION SYSTEM CORE PROTEIN G"/>
    <property type="match status" value="1"/>
</dbReference>
<evidence type="ECO:0000256" key="5">
    <source>
        <dbReference type="ARBA" id="ARBA00023136"/>
    </source>
</evidence>
<evidence type="ECO:0000256" key="4">
    <source>
        <dbReference type="ARBA" id="ARBA00022989"/>
    </source>
</evidence>
<dbReference type="SUPFAM" id="SSF54523">
    <property type="entry name" value="Pili subunits"/>
    <property type="match status" value="1"/>
</dbReference>
<dbReference type="InterPro" id="IPR045584">
    <property type="entry name" value="Pilin-like"/>
</dbReference>
<proteinExistence type="predicted"/>
<dbReference type="Proteomes" id="UP000176814">
    <property type="component" value="Unassembled WGS sequence"/>
</dbReference>
<reference evidence="6 7" key="1">
    <citation type="journal article" date="2016" name="Nat. Commun.">
        <title>Thousands of microbial genomes shed light on interconnected biogeochemical processes in an aquifer system.</title>
        <authorList>
            <person name="Anantharaman K."/>
            <person name="Brown C.T."/>
            <person name="Hug L.A."/>
            <person name="Sharon I."/>
            <person name="Castelle C.J."/>
            <person name="Probst A.J."/>
            <person name="Thomas B.C."/>
            <person name="Singh A."/>
            <person name="Wilkins M.J."/>
            <person name="Karaoz U."/>
            <person name="Brodie E.L."/>
            <person name="Williams K.H."/>
            <person name="Hubbard S.S."/>
            <person name="Banfield J.F."/>
        </authorList>
    </citation>
    <scope>NUCLEOTIDE SEQUENCE [LARGE SCALE GENOMIC DNA]</scope>
</reference>
<evidence type="ECO:0000313" key="6">
    <source>
        <dbReference type="EMBL" id="OGI90439.1"/>
    </source>
</evidence>
<accession>A0A1F6X8I0</accession>
<evidence type="ECO:0000256" key="3">
    <source>
        <dbReference type="ARBA" id="ARBA00022692"/>
    </source>
</evidence>
<evidence type="ECO:0000313" key="7">
    <source>
        <dbReference type="Proteomes" id="UP000176814"/>
    </source>
</evidence>
<comment type="caution">
    <text evidence="6">The sequence shown here is derived from an EMBL/GenBank/DDBJ whole genome shotgun (WGS) entry which is preliminary data.</text>
</comment>
<keyword evidence="2" id="KW-0488">Methylation</keyword>
<keyword evidence="4" id="KW-1133">Transmembrane helix</keyword>
<comment type="subcellular location">
    <subcellularLocation>
        <location evidence="1">Membrane</location>
        <topology evidence="1">Single-pass membrane protein</topology>
    </subcellularLocation>
</comment>
<keyword evidence="5" id="KW-0472">Membrane</keyword>
<dbReference type="Pfam" id="PF07963">
    <property type="entry name" value="N_methyl"/>
    <property type="match status" value="1"/>
</dbReference>
<dbReference type="PANTHER" id="PTHR30093">
    <property type="entry name" value="GENERAL SECRETION PATHWAY PROTEIN G"/>
    <property type="match status" value="1"/>
</dbReference>
<dbReference type="InterPro" id="IPR012902">
    <property type="entry name" value="N_methyl_site"/>
</dbReference>
<keyword evidence="3" id="KW-0812">Transmembrane</keyword>
<evidence type="ECO:0000256" key="2">
    <source>
        <dbReference type="ARBA" id="ARBA00022481"/>
    </source>
</evidence>
<name>A0A1F6X8I0_9BACT</name>
<organism evidence="6 7">
    <name type="scientific">Candidatus Nomurabacteria bacterium RIFCSPLOWO2_01_FULL_40_15</name>
    <dbReference type="NCBI Taxonomy" id="1801772"/>
    <lineage>
        <taxon>Bacteria</taxon>
        <taxon>Candidatus Nomuraibacteriota</taxon>
    </lineage>
</organism>
<gene>
    <name evidence="6" type="ORF">A2911_00535</name>
</gene>
<dbReference type="GO" id="GO:0016020">
    <property type="term" value="C:membrane"/>
    <property type="evidence" value="ECO:0007669"/>
    <property type="project" value="UniProtKB-SubCell"/>
</dbReference>
<dbReference type="Gene3D" id="3.30.700.10">
    <property type="entry name" value="Glycoprotein, Type 4 Pilin"/>
    <property type="match status" value="1"/>
</dbReference>
<dbReference type="AlphaFoldDB" id="A0A1F6X8I0"/>
<dbReference type="NCBIfam" id="TIGR02532">
    <property type="entry name" value="IV_pilin_GFxxxE"/>
    <property type="match status" value="1"/>
</dbReference>